<dbReference type="InterPro" id="IPR036390">
    <property type="entry name" value="WH_DNA-bd_sf"/>
</dbReference>
<name>A0A2A7SG44_BURGA</name>
<dbReference type="GO" id="GO:0005829">
    <property type="term" value="C:cytosol"/>
    <property type="evidence" value="ECO:0007669"/>
    <property type="project" value="TreeGrafter"/>
</dbReference>
<evidence type="ECO:0000256" key="3">
    <source>
        <dbReference type="ARBA" id="ARBA00023125"/>
    </source>
</evidence>
<dbReference type="CDD" id="cd08421">
    <property type="entry name" value="PBP2_LTTR_like_1"/>
    <property type="match status" value="1"/>
</dbReference>
<dbReference type="AlphaFoldDB" id="A0A2A7SG44"/>
<evidence type="ECO:0000313" key="7">
    <source>
        <dbReference type="Proteomes" id="UP000220629"/>
    </source>
</evidence>
<dbReference type="SUPFAM" id="SSF53850">
    <property type="entry name" value="Periplasmic binding protein-like II"/>
    <property type="match status" value="1"/>
</dbReference>
<evidence type="ECO:0000313" key="6">
    <source>
        <dbReference type="EMBL" id="PEH42250.1"/>
    </source>
</evidence>
<evidence type="ECO:0000256" key="4">
    <source>
        <dbReference type="ARBA" id="ARBA00023163"/>
    </source>
</evidence>
<proteinExistence type="inferred from homology"/>
<dbReference type="InterPro" id="IPR005119">
    <property type="entry name" value="LysR_subst-bd"/>
</dbReference>
<dbReference type="GO" id="GO:0003677">
    <property type="term" value="F:DNA binding"/>
    <property type="evidence" value="ECO:0007669"/>
    <property type="project" value="UniProtKB-KW"/>
</dbReference>
<evidence type="ECO:0000259" key="5">
    <source>
        <dbReference type="PROSITE" id="PS50931"/>
    </source>
</evidence>
<feature type="domain" description="HTH lysR-type" evidence="5">
    <location>
        <begin position="3"/>
        <end position="60"/>
    </location>
</feature>
<dbReference type="PANTHER" id="PTHR30419:SF2">
    <property type="entry name" value="LYSR FAMILY TRANSCRIPTIONAL REGULATOR"/>
    <property type="match status" value="1"/>
</dbReference>
<accession>A0A2A7SG44</accession>
<evidence type="ECO:0000256" key="2">
    <source>
        <dbReference type="ARBA" id="ARBA00023015"/>
    </source>
</evidence>
<dbReference type="Proteomes" id="UP000220629">
    <property type="component" value="Unassembled WGS sequence"/>
</dbReference>
<dbReference type="RefSeq" id="WP_098152045.1">
    <property type="nucleotide sequence ID" value="NZ_CADEXJ010000002.1"/>
</dbReference>
<gene>
    <name evidence="6" type="ORF">CRM94_08900</name>
</gene>
<dbReference type="InterPro" id="IPR000847">
    <property type="entry name" value="LysR_HTH_N"/>
</dbReference>
<dbReference type="Gene3D" id="3.40.190.290">
    <property type="match status" value="1"/>
</dbReference>
<dbReference type="SUPFAM" id="SSF46785">
    <property type="entry name" value="Winged helix' DNA-binding domain"/>
    <property type="match status" value="1"/>
</dbReference>
<comment type="similarity">
    <text evidence="1">Belongs to the LysR transcriptional regulatory family.</text>
</comment>
<comment type="caution">
    <text evidence="6">The sequence shown here is derived from an EMBL/GenBank/DDBJ whole genome shotgun (WGS) entry which is preliminary data.</text>
</comment>
<dbReference type="EMBL" id="PDDY01000001">
    <property type="protein sequence ID" value="PEH42250.1"/>
    <property type="molecule type" value="Genomic_DNA"/>
</dbReference>
<dbReference type="InterPro" id="IPR050950">
    <property type="entry name" value="HTH-type_LysR_regulators"/>
</dbReference>
<reference evidence="7" key="1">
    <citation type="submission" date="2017-09" db="EMBL/GenBank/DDBJ databases">
        <title>FDA dAtabase for Regulatory Grade micrObial Sequences (FDA-ARGOS): Supporting development and validation of Infectious Disease Dx tests.</title>
        <authorList>
            <person name="Minogue T."/>
            <person name="Wolcott M."/>
            <person name="Wasieloski L."/>
            <person name="Aguilar W."/>
            <person name="Moore D."/>
            <person name="Tallon L."/>
            <person name="Sadzewicz L."/>
            <person name="Ott S."/>
            <person name="Zhao X."/>
            <person name="Nagaraj S."/>
            <person name="Vavikolanu K."/>
            <person name="Aluvathingal J."/>
            <person name="Nadendla S."/>
            <person name="Sichtig H."/>
        </authorList>
    </citation>
    <scope>NUCLEOTIDE SEQUENCE [LARGE SCALE GENOMIC DNA]</scope>
    <source>
        <strain evidence="7">FDAARGOS_390</strain>
    </source>
</reference>
<dbReference type="GO" id="GO:0003700">
    <property type="term" value="F:DNA-binding transcription factor activity"/>
    <property type="evidence" value="ECO:0007669"/>
    <property type="project" value="InterPro"/>
</dbReference>
<protein>
    <submittedName>
        <fullName evidence="6">LysR family transcriptional regulator</fullName>
    </submittedName>
</protein>
<sequence length="303" mass="33187">MRFDLTDLRLFLNVCQAGSITGGAERTHITLQSASERIRGMEDTLGVPLLHRTKSGTLPTDAGRSLEHHARTVLQQIDQMHGELQQYGDGLRGRIRLLCNTASLSEYLPDALAAYLPRHPRMSVSVEERSSEEIVHAIRSRTAEVGIVADSVGLEGLEQKPFREDWLLVVAAAGDPLARRGSVSFDEIVDAEFVGLTEGSALHAHLADQARALGKRITYRAQLRSFDAICRVIESGVGIGVVSRHAAQRAMASMKLATVGLTDAWAYRRLVLCARDFEALPKYTREFVDFLSEGGPAEEPAAD</sequence>
<keyword evidence="2" id="KW-0805">Transcription regulation</keyword>
<dbReference type="PROSITE" id="PS50931">
    <property type="entry name" value="HTH_LYSR"/>
    <property type="match status" value="1"/>
</dbReference>
<dbReference type="Pfam" id="PF03466">
    <property type="entry name" value="LysR_substrate"/>
    <property type="match status" value="1"/>
</dbReference>
<organism evidence="6 7">
    <name type="scientific">Burkholderia gladioli</name>
    <name type="common">Pseudomonas marginata</name>
    <name type="synonym">Phytomonas marginata</name>
    <dbReference type="NCBI Taxonomy" id="28095"/>
    <lineage>
        <taxon>Bacteria</taxon>
        <taxon>Pseudomonadati</taxon>
        <taxon>Pseudomonadota</taxon>
        <taxon>Betaproteobacteria</taxon>
        <taxon>Burkholderiales</taxon>
        <taxon>Burkholderiaceae</taxon>
        <taxon>Burkholderia</taxon>
    </lineage>
</organism>
<evidence type="ECO:0000256" key="1">
    <source>
        <dbReference type="ARBA" id="ARBA00009437"/>
    </source>
</evidence>
<dbReference type="Gene3D" id="1.10.10.10">
    <property type="entry name" value="Winged helix-like DNA-binding domain superfamily/Winged helix DNA-binding domain"/>
    <property type="match status" value="1"/>
</dbReference>
<dbReference type="InterPro" id="IPR036388">
    <property type="entry name" value="WH-like_DNA-bd_sf"/>
</dbReference>
<dbReference type="Pfam" id="PF00126">
    <property type="entry name" value="HTH_1"/>
    <property type="match status" value="1"/>
</dbReference>
<keyword evidence="4" id="KW-0804">Transcription</keyword>
<keyword evidence="3" id="KW-0238">DNA-binding</keyword>
<dbReference type="PANTHER" id="PTHR30419">
    <property type="entry name" value="HTH-TYPE TRANSCRIPTIONAL REGULATOR YBHD"/>
    <property type="match status" value="1"/>
</dbReference>